<dbReference type="STRING" id="796925.A0A137NSV5"/>
<dbReference type="InterPro" id="IPR002710">
    <property type="entry name" value="Dilute_dom"/>
</dbReference>
<dbReference type="Gene3D" id="1.20.120.720">
    <property type="entry name" value="Myosin VI head, motor domain, U50 subdomain"/>
    <property type="match status" value="1"/>
</dbReference>
<dbReference type="PANTHER" id="PTHR13140:SF706">
    <property type="entry name" value="DILUTE CLASS UNCONVENTIONAL MYOSIN, ISOFORM C"/>
    <property type="match status" value="1"/>
</dbReference>
<dbReference type="CDD" id="cd01380">
    <property type="entry name" value="MYSc_Myo5"/>
    <property type="match status" value="1"/>
</dbReference>
<feature type="domain" description="Dilute" evidence="13">
    <location>
        <begin position="1227"/>
        <end position="1501"/>
    </location>
</feature>
<dbReference type="Proteomes" id="UP000070444">
    <property type="component" value="Unassembled WGS sequence"/>
</dbReference>
<dbReference type="Pfam" id="PF00063">
    <property type="entry name" value="Myosin_head"/>
    <property type="match status" value="1"/>
</dbReference>
<keyword evidence="16" id="KW-1185">Reference proteome</keyword>
<evidence type="ECO:0000256" key="1">
    <source>
        <dbReference type="ARBA" id="ARBA00008314"/>
    </source>
</evidence>
<dbReference type="EMBL" id="KQ964817">
    <property type="protein sequence ID" value="KXN65784.1"/>
    <property type="molecule type" value="Genomic_DNA"/>
</dbReference>
<feature type="compositionally biased region" description="Polar residues" evidence="12">
    <location>
        <begin position="1102"/>
        <end position="1116"/>
    </location>
</feature>
<evidence type="ECO:0000259" key="13">
    <source>
        <dbReference type="PROSITE" id="PS51126"/>
    </source>
</evidence>
<evidence type="ECO:0000256" key="8">
    <source>
        <dbReference type="ARBA" id="ARBA00023175"/>
    </source>
</evidence>
<dbReference type="GO" id="GO:0007015">
    <property type="term" value="P:actin filament organization"/>
    <property type="evidence" value="ECO:0007669"/>
    <property type="project" value="TreeGrafter"/>
</dbReference>
<gene>
    <name evidence="15" type="ORF">CONCODRAFT_12529</name>
</gene>
<keyword evidence="7 10" id="KW-0518">Myosin</keyword>
<feature type="coiled-coil region" evidence="11">
    <location>
        <begin position="944"/>
        <end position="1051"/>
    </location>
</feature>
<dbReference type="Pfam" id="PF00612">
    <property type="entry name" value="IQ"/>
    <property type="match status" value="5"/>
</dbReference>
<keyword evidence="4 10" id="KW-0067">ATP-binding</keyword>
<dbReference type="PROSITE" id="PS51456">
    <property type="entry name" value="MYOSIN_MOTOR"/>
    <property type="match status" value="1"/>
</dbReference>
<dbReference type="Pfam" id="PF01843">
    <property type="entry name" value="DIL"/>
    <property type="match status" value="1"/>
</dbReference>
<dbReference type="SMART" id="SM00015">
    <property type="entry name" value="IQ"/>
    <property type="match status" value="5"/>
</dbReference>
<protein>
    <recommendedName>
        <fullName evidence="17">Myosin-2</fullName>
    </recommendedName>
</protein>
<keyword evidence="6 11" id="KW-0175">Coiled coil</keyword>
<dbReference type="GO" id="GO:0005737">
    <property type="term" value="C:cytoplasm"/>
    <property type="evidence" value="ECO:0007669"/>
    <property type="project" value="TreeGrafter"/>
</dbReference>
<dbReference type="PROSITE" id="PS51126">
    <property type="entry name" value="DILUTE"/>
    <property type="match status" value="1"/>
</dbReference>
<dbReference type="SUPFAM" id="SSF52540">
    <property type="entry name" value="P-loop containing nucleoside triphosphate hydrolases"/>
    <property type="match status" value="2"/>
</dbReference>
<evidence type="ECO:0000259" key="14">
    <source>
        <dbReference type="PROSITE" id="PS51456"/>
    </source>
</evidence>
<dbReference type="SMART" id="SM00242">
    <property type="entry name" value="MYSc"/>
    <property type="match status" value="1"/>
</dbReference>
<evidence type="ECO:0000313" key="16">
    <source>
        <dbReference type="Proteomes" id="UP000070444"/>
    </source>
</evidence>
<evidence type="ECO:0000256" key="10">
    <source>
        <dbReference type="PROSITE-ProRule" id="PRU00782"/>
    </source>
</evidence>
<evidence type="ECO:0000256" key="11">
    <source>
        <dbReference type="SAM" id="Coils"/>
    </source>
</evidence>
<dbReference type="GO" id="GO:0005524">
    <property type="term" value="F:ATP binding"/>
    <property type="evidence" value="ECO:0007669"/>
    <property type="project" value="UniProtKB-UniRule"/>
</dbReference>
<dbReference type="PROSITE" id="PS50096">
    <property type="entry name" value="IQ"/>
    <property type="match status" value="4"/>
</dbReference>
<evidence type="ECO:0000256" key="12">
    <source>
        <dbReference type="SAM" id="MobiDB-lite"/>
    </source>
</evidence>
<feature type="region of interest" description="Actin-binding" evidence="10">
    <location>
        <begin position="651"/>
        <end position="673"/>
    </location>
</feature>
<organism evidence="15 16">
    <name type="scientific">Conidiobolus coronatus (strain ATCC 28846 / CBS 209.66 / NRRL 28638)</name>
    <name type="common">Delacroixia coronata</name>
    <dbReference type="NCBI Taxonomy" id="796925"/>
    <lineage>
        <taxon>Eukaryota</taxon>
        <taxon>Fungi</taxon>
        <taxon>Fungi incertae sedis</taxon>
        <taxon>Zoopagomycota</taxon>
        <taxon>Entomophthoromycotina</taxon>
        <taxon>Entomophthoromycetes</taxon>
        <taxon>Entomophthorales</taxon>
        <taxon>Ancylistaceae</taxon>
        <taxon>Conidiobolus</taxon>
    </lineage>
</organism>
<evidence type="ECO:0000256" key="2">
    <source>
        <dbReference type="ARBA" id="ARBA00022737"/>
    </source>
</evidence>
<dbReference type="PANTHER" id="PTHR13140">
    <property type="entry name" value="MYOSIN"/>
    <property type="match status" value="1"/>
</dbReference>
<evidence type="ECO:0008006" key="17">
    <source>
        <dbReference type="Google" id="ProtNLM"/>
    </source>
</evidence>
<dbReference type="InterPro" id="IPR036961">
    <property type="entry name" value="Kinesin_motor_dom_sf"/>
</dbReference>
<comment type="similarity">
    <text evidence="1 10">Belongs to the TRAFAC class myosin-kinesin ATPase superfamily. Myosin family.</text>
</comment>
<evidence type="ECO:0000256" key="5">
    <source>
        <dbReference type="ARBA" id="ARBA00022860"/>
    </source>
</evidence>
<name>A0A137NSV5_CONC2</name>
<evidence type="ECO:0000313" key="15">
    <source>
        <dbReference type="EMBL" id="KXN65784.1"/>
    </source>
</evidence>
<evidence type="ECO:0000256" key="4">
    <source>
        <dbReference type="ARBA" id="ARBA00022840"/>
    </source>
</evidence>
<dbReference type="Gene3D" id="1.20.5.190">
    <property type="match status" value="2"/>
</dbReference>
<dbReference type="GO" id="GO:0051015">
    <property type="term" value="F:actin filament binding"/>
    <property type="evidence" value="ECO:0007669"/>
    <property type="project" value="TreeGrafter"/>
</dbReference>
<feature type="binding site" evidence="10">
    <location>
        <begin position="175"/>
        <end position="182"/>
    </location>
    <ligand>
        <name>ATP</name>
        <dbReference type="ChEBI" id="CHEBI:30616"/>
    </ligand>
</feature>
<evidence type="ECO:0000256" key="3">
    <source>
        <dbReference type="ARBA" id="ARBA00022741"/>
    </source>
</evidence>
<dbReference type="Gene3D" id="1.20.58.530">
    <property type="match status" value="1"/>
</dbReference>
<dbReference type="OMA" id="EIMFDDR"/>
<dbReference type="FunFam" id="1.10.10.820:FF:000001">
    <property type="entry name" value="Myosin heavy chain"/>
    <property type="match status" value="1"/>
</dbReference>
<dbReference type="InterPro" id="IPR000048">
    <property type="entry name" value="IQ_motif_EF-hand-BS"/>
</dbReference>
<sequence length="1552" mass="177073">MTTTSSNGQITTASTFEIYDKDTPIWVSDVEVGWKAATVTGKKIEGKEFVVEYFDEDGQSGQSKALEGQDTLPPLRNPPTLDGIDDLTNLSYLNEPGVLHNIYTRYCLHNIYTYSGIVLIAVNPFERVNLYSQDLIQAYYGKLKGELEPHLFAIAEDAYRCMIKDMENQTVIVSGESGAGKTVSAKYIMRYFASVNNLGKGGDFNIELSKTEEQILATNPILESFGNAKTTRNDNSSRFGKYIEIQFDPLINIVGARIRTYLLERSRLIFQPLTERNYHIFYQLCVGAPADKKQELLLMHYNDYFYLNQGGMGEIKGVDDAKEFEETCKALSLIGINNETQWQIFQLLSGILYLGNIKVGGNDKSGASIPDTDEALINACKLLGLKLADFRKWMMKKQIVTRTDKIVSNLNPSAATVVKDSSAKFLYSNLFDWLIVQVNSKLSNEDVDHPVASFIGVLDIYGFEHFEKNSFEQFCINYANEKLQQQFNQHVFKLEQEEYSREEINWTYIEFSDNQPCIDLIEGKIGVLSLLDEQSRLPAGSDEGLIGKLYDTLGTSENEQYFSKPRFSSTAFTISHYAHHVSYEIEGFIEKNRDTVPDEILQVFQNSEMEFLRSILPVPQIQVQDKTATIGRGSGGSNKKQTLGSVFKGSLQNLMETISATNVHYIRCIKPNEAKEAWKFENQMVLSQLRACGVLETIKISCSGYPSRKTLEEFATRYYIILPPSQWIDDIRGVCQLVCDFGLGDPNKFQIGKTKIFFRAGQLAYIEKLRNQKINKCAVFIQKNVRRMLCRKKYLRMRWIKTTQTLIGYGKASKKFQEILYQTRAAKSIQAKVRGYLARKKYLNRLQAIIKVQTHAKGLLARRKFKNIREERAAIKIQTKFRAWSARKSYLQTIHNIIIIQCLWRKRVAKKEYRKLKAEAGSVIKLKETTYQLENKIVSMSQQLMGKNSEVKALTEQVQDLEGTVLDWKSKHTKIQASLQQLREANDKLKESQKILEKVEVEKVELDKRCSEYFETMKAQEEEITSLRTSLQDVTTDKQKLETTFEEKEQTFKAEIEKLKLAAQKASIQASSMSNLSSTRAPPPAQLDVNASFNGFATISSGQSTLLPDTPTSPSARSLKRSSMLSLDHRHSRSSSSWNPLSFFQPTSEGLPDLMTSDNDNIASVLQNESLLDEIVEGLIVKLNIPLPNFQHERKHEDLFFPAHLIGNTIILMHQYELGQRIEDLIEDIVGAVRKVIEKADGDFLYAFWFSNISELLGILLTANNDIDYQPSIYSNQGAEGSLDPQQAAFEAVKTLNTLLVEIMTLWLKDLQKRLGKMVVSGIIENQSLPGFFSKDAGFFNKIINQTQKSIDIDTVLNFFTLLYNTMKYYHIDTDIIDQVVEFLLNTIGVAAFNHIIMRKNFCSWKRGMQIQYNITRLEEWCRGKSIEQEAINLEQFMQAAKLLQVQKTSLHDIEVMYDVCHLLNKAQVKKLISVYYLSDYENPIGPEILKEVARRAALSEKTDHLFLEAKPPRLPLDFREHFSGKYTEVDKYYPNHLNLPRLKYLVNAASS</sequence>
<keyword evidence="3 10" id="KW-0547">Nucleotide-binding</keyword>
<dbReference type="InterPro" id="IPR036103">
    <property type="entry name" value="MYSc_Myo5"/>
</dbReference>
<proteinExistence type="inferred from homology"/>
<evidence type="ECO:0000256" key="6">
    <source>
        <dbReference type="ARBA" id="ARBA00023054"/>
    </source>
</evidence>
<feature type="region of interest" description="Disordered" evidence="12">
    <location>
        <begin position="1102"/>
        <end position="1126"/>
    </location>
</feature>
<reference evidence="15 16" key="1">
    <citation type="journal article" date="2015" name="Genome Biol. Evol.">
        <title>Phylogenomic analyses indicate that early fungi evolved digesting cell walls of algal ancestors of land plants.</title>
        <authorList>
            <person name="Chang Y."/>
            <person name="Wang S."/>
            <person name="Sekimoto S."/>
            <person name="Aerts A.L."/>
            <person name="Choi C."/>
            <person name="Clum A."/>
            <person name="LaButti K.M."/>
            <person name="Lindquist E.A."/>
            <person name="Yee Ngan C."/>
            <person name="Ohm R.A."/>
            <person name="Salamov A.A."/>
            <person name="Grigoriev I.V."/>
            <person name="Spatafora J.W."/>
            <person name="Berbee M.L."/>
        </authorList>
    </citation>
    <scope>NUCLEOTIDE SEQUENCE [LARGE SCALE GENOMIC DNA]</scope>
    <source>
        <strain evidence="15 16">NRRL 28638</strain>
    </source>
</reference>
<evidence type="ECO:0000256" key="7">
    <source>
        <dbReference type="ARBA" id="ARBA00023123"/>
    </source>
</evidence>
<dbReference type="InterPro" id="IPR027417">
    <property type="entry name" value="P-loop_NTPase"/>
</dbReference>
<dbReference type="InterPro" id="IPR001609">
    <property type="entry name" value="Myosin_head_motor_dom-like"/>
</dbReference>
<dbReference type="Gene3D" id="3.40.850.10">
    <property type="entry name" value="Kinesin motor domain"/>
    <property type="match status" value="1"/>
</dbReference>
<dbReference type="Gene3D" id="1.10.10.820">
    <property type="match status" value="1"/>
</dbReference>
<dbReference type="GO" id="GO:0005516">
    <property type="term" value="F:calmodulin binding"/>
    <property type="evidence" value="ECO:0007669"/>
    <property type="project" value="UniProtKB-KW"/>
</dbReference>
<evidence type="ECO:0000256" key="9">
    <source>
        <dbReference type="ARBA" id="ARBA00023203"/>
    </source>
</evidence>
<dbReference type="OrthoDB" id="6108017at2759"/>
<dbReference type="Gene3D" id="1.20.5.4820">
    <property type="match status" value="1"/>
</dbReference>
<keyword evidence="9 10" id="KW-0009">Actin-binding</keyword>
<keyword evidence="8 10" id="KW-0505">Motor protein</keyword>
<keyword evidence="5" id="KW-0112">Calmodulin-binding</keyword>
<dbReference type="GO" id="GO:0000146">
    <property type="term" value="F:microfilament motor activity"/>
    <property type="evidence" value="ECO:0007669"/>
    <property type="project" value="TreeGrafter"/>
</dbReference>
<dbReference type="FunFam" id="1.20.5.190:FF:000001">
    <property type="entry name" value="unconventional myosin-Va"/>
    <property type="match status" value="1"/>
</dbReference>
<dbReference type="GO" id="GO:0016459">
    <property type="term" value="C:myosin complex"/>
    <property type="evidence" value="ECO:0007669"/>
    <property type="project" value="UniProtKB-KW"/>
</dbReference>
<dbReference type="GO" id="GO:0016020">
    <property type="term" value="C:membrane"/>
    <property type="evidence" value="ECO:0007669"/>
    <property type="project" value="TreeGrafter"/>
</dbReference>
<dbReference type="SMART" id="SM01132">
    <property type="entry name" value="DIL"/>
    <property type="match status" value="1"/>
</dbReference>
<accession>A0A137NSV5</accession>
<keyword evidence="2" id="KW-0677">Repeat</keyword>
<feature type="domain" description="Myosin motor" evidence="14">
    <location>
        <begin position="82"/>
        <end position="771"/>
    </location>
</feature>
<dbReference type="PRINTS" id="PR00193">
    <property type="entry name" value="MYOSINHEAVY"/>
</dbReference>